<feature type="compositionally biased region" description="Polar residues" evidence="1">
    <location>
        <begin position="80"/>
        <end position="91"/>
    </location>
</feature>
<organism evidence="2 3">
    <name type="scientific">Amborella trichopoda</name>
    <dbReference type="NCBI Taxonomy" id="13333"/>
    <lineage>
        <taxon>Eukaryota</taxon>
        <taxon>Viridiplantae</taxon>
        <taxon>Streptophyta</taxon>
        <taxon>Embryophyta</taxon>
        <taxon>Tracheophyta</taxon>
        <taxon>Spermatophyta</taxon>
        <taxon>Magnoliopsida</taxon>
        <taxon>Amborellales</taxon>
        <taxon>Amborellaceae</taxon>
        <taxon>Amborella</taxon>
    </lineage>
</organism>
<keyword evidence="3" id="KW-1185">Reference proteome</keyword>
<feature type="compositionally biased region" description="Low complexity" evidence="1">
    <location>
        <begin position="1"/>
        <end position="17"/>
    </location>
</feature>
<reference evidence="3" key="1">
    <citation type="journal article" date="2013" name="Science">
        <title>The Amborella genome and the evolution of flowering plants.</title>
        <authorList>
            <consortium name="Amborella Genome Project"/>
        </authorList>
    </citation>
    <scope>NUCLEOTIDE SEQUENCE [LARGE SCALE GENOMIC DNA]</scope>
</reference>
<sequence length="104" mass="11100">MTSSSSPPSSIPSTSPPMVKDDLSTNAVAGLKKVFFPSSKISPPCEEPLTCQQQGMDAMAQNSPAMEAFVGFIRAFLSPAQNAPERQQGTLHEQDAKRGGYRAK</sequence>
<evidence type="ECO:0000256" key="1">
    <source>
        <dbReference type="SAM" id="MobiDB-lite"/>
    </source>
</evidence>
<dbReference type="Gramene" id="ERN04279">
    <property type="protein sequence ID" value="ERN04279"/>
    <property type="gene ID" value="AMTR_s00077p00169790"/>
</dbReference>
<dbReference type="Proteomes" id="UP000017836">
    <property type="component" value="Unassembled WGS sequence"/>
</dbReference>
<feature type="region of interest" description="Disordered" evidence="1">
    <location>
        <begin position="1"/>
        <end position="22"/>
    </location>
</feature>
<dbReference type="HOGENOM" id="CLU_150265_0_0_1"/>
<dbReference type="EMBL" id="KI394293">
    <property type="protein sequence ID" value="ERN04279.1"/>
    <property type="molecule type" value="Genomic_DNA"/>
</dbReference>
<name>W1P9C8_AMBTC</name>
<proteinExistence type="predicted"/>
<gene>
    <name evidence="2" type="ORF">AMTR_s00077p00169790</name>
</gene>
<feature type="region of interest" description="Disordered" evidence="1">
    <location>
        <begin position="80"/>
        <end position="104"/>
    </location>
</feature>
<accession>W1P9C8</accession>
<dbReference type="AlphaFoldDB" id="W1P9C8"/>
<evidence type="ECO:0000313" key="3">
    <source>
        <dbReference type="Proteomes" id="UP000017836"/>
    </source>
</evidence>
<evidence type="ECO:0000313" key="2">
    <source>
        <dbReference type="EMBL" id="ERN04279.1"/>
    </source>
</evidence>
<protein>
    <submittedName>
        <fullName evidence="2">Uncharacterized protein</fullName>
    </submittedName>
</protein>